<keyword evidence="5" id="KW-0653">Protein transport</keyword>
<keyword evidence="4" id="KW-0813">Transport</keyword>
<gene>
    <name evidence="9" type="primary">COG7</name>
    <name evidence="9" type="ORF">CK203_038516</name>
</gene>
<evidence type="ECO:0000256" key="3">
    <source>
        <dbReference type="ARBA" id="ARBA00020984"/>
    </source>
</evidence>
<evidence type="ECO:0000256" key="4">
    <source>
        <dbReference type="ARBA" id="ARBA00022448"/>
    </source>
</evidence>
<dbReference type="AlphaFoldDB" id="A0A438IS28"/>
<dbReference type="CDD" id="cd00303">
    <property type="entry name" value="retropepsin_like"/>
    <property type="match status" value="1"/>
</dbReference>
<dbReference type="PANTHER" id="PTHR21443">
    <property type="entry name" value="CONSERVED OLIGOMERIC GOLGI COMPLEX COMPONENT 7"/>
    <property type="match status" value="1"/>
</dbReference>
<comment type="similarity">
    <text evidence="2">Belongs to the COG7 family.</text>
</comment>
<dbReference type="InterPro" id="IPR019335">
    <property type="entry name" value="COG7"/>
</dbReference>
<reference evidence="9 10" key="1">
    <citation type="journal article" date="2018" name="PLoS Genet.">
        <title>Population sequencing reveals clonal diversity and ancestral inbreeding in the grapevine cultivar Chardonnay.</title>
        <authorList>
            <person name="Roach M.J."/>
            <person name="Johnson D.L."/>
            <person name="Bohlmann J."/>
            <person name="van Vuuren H.J."/>
            <person name="Jones S.J."/>
            <person name="Pretorius I.S."/>
            <person name="Schmidt S.A."/>
            <person name="Borneman A.R."/>
        </authorList>
    </citation>
    <scope>NUCLEOTIDE SEQUENCE [LARGE SCALE GENOMIC DNA]</scope>
    <source>
        <strain evidence="10">cv. Chardonnay</strain>
        <tissue evidence="9">Leaf</tissue>
    </source>
</reference>
<evidence type="ECO:0000256" key="5">
    <source>
        <dbReference type="ARBA" id="ARBA00022927"/>
    </source>
</evidence>
<evidence type="ECO:0000313" key="9">
    <source>
        <dbReference type="EMBL" id="RVW99501.1"/>
    </source>
</evidence>
<keyword evidence="7" id="KW-0472">Membrane</keyword>
<accession>A0A438IS28</accession>
<dbReference type="EMBL" id="QGNW01000087">
    <property type="protein sequence ID" value="RVW99501.1"/>
    <property type="molecule type" value="Genomic_DNA"/>
</dbReference>
<evidence type="ECO:0000256" key="1">
    <source>
        <dbReference type="ARBA" id="ARBA00004395"/>
    </source>
</evidence>
<name>A0A438IS28_VITVI</name>
<sequence>MQPLVNIPRLNEEEDWRRTSIFQTRVACQGRLCTLIIDGGSCFNLASEELVEKLNLKTEDHPNPYQIAWVNDASILVSSRCLVTFNFSNNFELSAWCDVLPMKVAHIMLGRPWLFDERVQHDGYENTYTLVRNGRKKILRPMKEIPPHKQPEEKVAPLKLEEPSNILIKKQVEVTRKDEEIINDESRKQEVMKLILDQPIEELKEVEEVSEESMFDFPRPNIIVSGGKHEESAEISFEYREFKNLILPQNNLQEECGKQLPTSLLKTHNYFKNYQLVVQHQKVFRSPVFVLHEIEQVQEILRSCLTMGKRRRRKKGWKALLGISIDRGKSLKLEATILGLSYIMASMGTGKDPESVKTLLLVQWIRYGQMERVILSSEIAGVDLRGAVVRGVGAQGIELSETVRRMEESIPQVILFLDEAVKRCISFTGGSEIDELILALDDIMLQYISTLQETLKSLRAVCGVDTGDGGGTKKEMVSDRKEGTHNARKVDLMSNEEEWSIVQGALQILTVADCLTSRSAVFEASLKATLARLSTSLSLSVFGSNLDQNQSHVASDDGNGESSMIGRAALDVASVRLVDVPEKARRLFNLLDQSKDPRFHALPLASQRVAAFADTVNELVYDVLISKVRQRLSDVSRLPIWSAVEEPSAFPLPSFNAYPQAYVTSVGEYLLTLPQQLEPLAEGISSSDPNADEAQFFATEWMFKVAEGATALYMEQLRGIQYITDRGAQQLSADIEYLSNVLSALSMPIPPILATFHSCLSTPRDQLKDFVKSDAGNQLDLPTANLVCKIRRVSLE</sequence>
<dbReference type="GO" id="GO:0000139">
    <property type="term" value="C:Golgi membrane"/>
    <property type="evidence" value="ECO:0007669"/>
    <property type="project" value="UniProtKB-SubCell"/>
</dbReference>
<evidence type="ECO:0000256" key="7">
    <source>
        <dbReference type="ARBA" id="ARBA00023136"/>
    </source>
</evidence>
<dbReference type="Gene3D" id="2.40.70.10">
    <property type="entry name" value="Acid Proteases"/>
    <property type="match status" value="1"/>
</dbReference>
<comment type="caution">
    <text evidence="9">The sequence shown here is derived from an EMBL/GenBank/DDBJ whole genome shotgun (WGS) entry which is preliminary data.</text>
</comment>
<evidence type="ECO:0000313" key="10">
    <source>
        <dbReference type="Proteomes" id="UP000288805"/>
    </source>
</evidence>
<evidence type="ECO:0000256" key="6">
    <source>
        <dbReference type="ARBA" id="ARBA00023034"/>
    </source>
</evidence>
<evidence type="ECO:0000256" key="8">
    <source>
        <dbReference type="ARBA" id="ARBA00031345"/>
    </source>
</evidence>
<dbReference type="GO" id="GO:0006886">
    <property type="term" value="P:intracellular protein transport"/>
    <property type="evidence" value="ECO:0007669"/>
    <property type="project" value="InterPro"/>
</dbReference>
<dbReference type="InterPro" id="IPR021109">
    <property type="entry name" value="Peptidase_aspartic_dom_sf"/>
</dbReference>
<protein>
    <recommendedName>
        <fullName evidence="3">Conserved oligomeric Golgi complex subunit 7</fullName>
    </recommendedName>
    <alternativeName>
        <fullName evidence="8">Component of oligomeric Golgi complex 7</fullName>
    </alternativeName>
</protein>
<dbReference type="PANTHER" id="PTHR21443:SF0">
    <property type="entry name" value="CONSERVED OLIGOMERIC GOLGI COMPLEX SUBUNIT 7"/>
    <property type="match status" value="1"/>
</dbReference>
<dbReference type="Proteomes" id="UP000288805">
    <property type="component" value="Unassembled WGS sequence"/>
</dbReference>
<proteinExistence type="inferred from homology"/>
<keyword evidence="6" id="KW-0333">Golgi apparatus</keyword>
<dbReference type="GO" id="GO:0017119">
    <property type="term" value="C:Golgi transport complex"/>
    <property type="evidence" value="ECO:0007669"/>
    <property type="project" value="InterPro"/>
</dbReference>
<dbReference type="Pfam" id="PF10191">
    <property type="entry name" value="COG7"/>
    <property type="match status" value="1"/>
</dbReference>
<comment type="subcellular location">
    <subcellularLocation>
        <location evidence="1">Golgi apparatus membrane</location>
        <topology evidence="1">Peripheral membrane protein</topology>
    </subcellularLocation>
</comment>
<evidence type="ECO:0000256" key="2">
    <source>
        <dbReference type="ARBA" id="ARBA00005831"/>
    </source>
</evidence>
<organism evidence="9 10">
    <name type="scientific">Vitis vinifera</name>
    <name type="common">Grape</name>
    <dbReference type="NCBI Taxonomy" id="29760"/>
    <lineage>
        <taxon>Eukaryota</taxon>
        <taxon>Viridiplantae</taxon>
        <taxon>Streptophyta</taxon>
        <taxon>Embryophyta</taxon>
        <taxon>Tracheophyta</taxon>
        <taxon>Spermatophyta</taxon>
        <taxon>Magnoliopsida</taxon>
        <taxon>eudicotyledons</taxon>
        <taxon>Gunneridae</taxon>
        <taxon>Pentapetalae</taxon>
        <taxon>rosids</taxon>
        <taxon>Vitales</taxon>
        <taxon>Vitaceae</taxon>
        <taxon>Viteae</taxon>
        <taxon>Vitis</taxon>
    </lineage>
</organism>